<feature type="domain" description="SpoVT-AbrB" evidence="3">
    <location>
        <begin position="5"/>
        <end position="45"/>
    </location>
</feature>
<dbReference type="AlphaFoldDB" id="A0A0J1FMZ7"/>
<reference evidence="4 5" key="1">
    <citation type="journal article" date="2015" name="Genome Announc.">
        <title>Draft Genome Sequence of Burkholderia sp. Strain PML1(12), an Ectomycorrhizosphere-Inhabiting Bacterium with Effective Mineral-Weathering Ability.</title>
        <authorList>
            <person name="Uroz S."/>
            <person name="Oger P."/>
        </authorList>
    </citation>
    <scope>NUCLEOTIDE SEQUENCE [LARGE SCALE GENOMIC DNA]</scope>
    <source>
        <strain evidence="5">PML1(12)</strain>
    </source>
</reference>
<dbReference type="GO" id="GO:0003677">
    <property type="term" value="F:DNA binding"/>
    <property type="evidence" value="ECO:0007669"/>
    <property type="project" value="UniProtKB-UniRule"/>
</dbReference>
<proteinExistence type="inferred from homology"/>
<dbReference type="InterPro" id="IPR051734">
    <property type="entry name" value="VapB_TA_antitoxins"/>
</dbReference>
<sequence length="76" mass="8525">MSRIAKLFTSGGSQAVRLPAEFRFEGKEVFISRDGERIVLSPKPDSWAEYLASGPRATPDFMEDVIDLPVQDREPI</sequence>
<dbReference type="PANTHER" id="PTHR37550:SF3">
    <property type="entry name" value="ANTITOXIN VAPB1"/>
    <property type="match status" value="1"/>
</dbReference>
<evidence type="ECO:0000256" key="2">
    <source>
        <dbReference type="PROSITE-ProRule" id="PRU01076"/>
    </source>
</evidence>
<dbReference type="SUPFAM" id="SSF89447">
    <property type="entry name" value="AbrB/MazE/MraZ-like"/>
    <property type="match status" value="1"/>
</dbReference>
<dbReference type="SMART" id="SM00966">
    <property type="entry name" value="SpoVT_AbrB"/>
    <property type="match status" value="1"/>
</dbReference>
<dbReference type="PATRIC" id="fig|908627.4.peg.8545"/>
<dbReference type="PROSITE" id="PS51740">
    <property type="entry name" value="SPOVT_ABRB"/>
    <property type="match status" value="1"/>
</dbReference>
<gene>
    <name evidence="4" type="ORF">EOS_38140</name>
</gene>
<comment type="similarity">
    <text evidence="1">Belongs to the VapB family.</text>
</comment>
<dbReference type="NCBIfam" id="NF040493">
    <property type="entry name" value="TA_anti_VapB"/>
    <property type="match status" value="1"/>
</dbReference>
<dbReference type="InterPro" id="IPR007159">
    <property type="entry name" value="SpoVT-AbrB_dom"/>
</dbReference>
<dbReference type="RefSeq" id="WP_047897443.1">
    <property type="nucleotide sequence ID" value="NZ_AEJF01000230.1"/>
</dbReference>
<dbReference type="Proteomes" id="UP000035963">
    <property type="component" value="Unassembled WGS sequence"/>
</dbReference>
<dbReference type="Pfam" id="PF04014">
    <property type="entry name" value="MazE_antitoxin"/>
    <property type="match status" value="1"/>
</dbReference>
<dbReference type="EMBL" id="AEJF01000230">
    <property type="protein sequence ID" value="KLU21088.1"/>
    <property type="molecule type" value="Genomic_DNA"/>
</dbReference>
<evidence type="ECO:0000256" key="1">
    <source>
        <dbReference type="ARBA" id="ARBA00007924"/>
    </source>
</evidence>
<dbReference type="Gene3D" id="2.10.260.10">
    <property type="match status" value="1"/>
</dbReference>
<dbReference type="InterPro" id="IPR047976">
    <property type="entry name" value="Anti_VapB2-like"/>
</dbReference>
<dbReference type="OrthoDB" id="9810009at2"/>
<protein>
    <submittedName>
        <fullName evidence="4">AbrB family transcriptional regulator</fullName>
    </submittedName>
</protein>
<keyword evidence="5" id="KW-1185">Reference proteome</keyword>
<name>A0A0J1FMZ7_9BURK</name>
<comment type="caution">
    <text evidence="4">The sequence shown here is derived from an EMBL/GenBank/DDBJ whole genome shotgun (WGS) entry which is preliminary data.</text>
</comment>
<evidence type="ECO:0000313" key="5">
    <source>
        <dbReference type="Proteomes" id="UP000035963"/>
    </source>
</evidence>
<evidence type="ECO:0000259" key="3">
    <source>
        <dbReference type="PROSITE" id="PS51740"/>
    </source>
</evidence>
<dbReference type="InterPro" id="IPR037914">
    <property type="entry name" value="SpoVT-AbrB_sf"/>
</dbReference>
<organism evidence="4 5">
    <name type="scientific">Caballeronia mineralivorans PML1(12)</name>
    <dbReference type="NCBI Taxonomy" id="908627"/>
    <lineage>
        <taxon>Bacteria</taxon>
        <taxon>Pseudomonadati</taxon>
        <taxon>Pseudomonadota</taxon>
        <taxon>Betaproteobacteria</taxon>
        <taxon>Burkholderiales</taxon>
        <taxon>Burkholderiaceae</taxon>
        <taxon>Caballeronia</taxon>
    </lineage>
</organism>
<keyword evidence="2" id="KW-0238">DNA-binding</keyword>
<dbReference type="PANTHER" id="PTHR37550">
    <property type="entry name" value="ANTITOXIN VAPB1"/>
    <property type="match status" value="1"/>
</dbReference>
<accession>A0A0J1FMZ7</accession>
<evidence type="ECO:0000313" key="4">
    <source>
        <dbReference type="EMBL" id="KLU21088.1"/>
    </source>
</evidence>